<sequence>MVFRWLRRRKSSSDLARLPSGPRQEGRGAGEAACTGCARTARGTKPVPTCPACGTKDHGLVEGAVARDVLRDGSFATHCLGCRQVTFVFEPDMVCSDCLRLLPDLNERLRKRFGVHGPGSTEGLPCIGCGLKEQTPDMEQVVECPHCPEELVFAQDDFPRQGAFLSCTGCGRAIRIPPTVWCPDCGLNFRRQGIDDLVRKANA</sequence>
<dbReference type="Proteomes" id="UP001501666">
    <property type="component" value="Unassembled WGS sequence"/>
</dbReference>
<comment type="caution">
    <text evidence="1">The sequence shown here is derived from an EMBL/GenBank/DDBJ whole genome shotgun (WGS) entry which is preliminary data.</text>
</comment>
<reference evidence="2" key="1">
    <citation type="journal article" date="2019" name="Int. J. Syst. Evol. Microbiol.">
        <title>The Global Catalogue of Microorganisms (GCM) 10K type strain sequencing project: providing services to taxonomists for standard genome sequencing and annotation.</title>
        <authorList>
            <consortium name="The Broad Institute Genomics Platform"/>
            <consortium name="The Broad Institute Genome Sequencing Center for Infectious Disease"/>
            <person name="Wu L."/>
            <person name="Ma J."/>
        </authorList>
    </citation>
    <scope>NUCLEOTIDE SEQUENCE [LARGE SCALE GENOMIC DNA]</scope>
    <source>
        <strain evidence="2">JCM 6835</strain>
    </source>
</reference>
<dbReference type="EMBL" id="BAAATE010000006">
    <property type="protein sequence ID" value="GAA2657538.1"/>
    <property type="molecule type" value="Genomic_DNA"/>
</dbReference>
<keyword evidence="2" id="KW-1185">Reference proteome</keyword>
<organism evidence="1 2">
    <name type="scientific">Nonomuraea recticatena</name>
    <dbReference type="NCBI Taxonomy" id="46178"/>
    <lineage>
        <taxon>Bacteria</taxon>
        <taxon>Bacillati</taxon>
        <taxon>Actinomycetota</taxon>
        <taxon>Actinomycetes</taxon>
        <taxon>Streptosporangiales</taxon>
        <taxon>Streptosporangiaceae</taxon>
        <taxon>Nonomuraea</taxon>
    </lineage>
</organism>
<name>A0ABP6E163_9ACTN</name>
<accession>A0ABP6E163</accession>
<proteinExistence type="predicted"/>
<protein>
    <submittedName>
        <fullName evidence="1">Uncharacterized protein</fullName>
    </submittedName>
</protein>
<evidence type="ECO:0000313" key="1">
    <source>
        <dbReference type="EMBL" id="GAA2657538.1"/>
    </source>
</evidence>
<gene>
    <name evidence="1" type="ORF">GCM10010412_028260</name>
</gene>
<evidence type="ECO:0000313" key="2">
    <source>
        <dbReference type="Proteomes" id="UP001501666"/>
    </source>
</evidence>